<gene>
    <name evidence="1" type="ORF">K1X11_009850</name>
</gene>
<evidence type="ECO:0000313" key="2">
    <source>
        <dbReference type="Proteomes" id="UP000738431"/>
    </source>
</evidence>
<proteinExistence type="predicted"/>
<dbReference type="RefSeq" id="WP_221032170.1">
    <property type="nucleotide sequence ID" value="NZ_CP139781.1"/>
</dbReference>
<dbReference type="Proteomes" id="UP000738431">
    <property type="component" value="Chromosome"/>
</dbReference>
<evidence type="ECO:0000313" key="1">
    <source>
        <dbReference type="EMBL" id="WRQ89710.1"/>
    </source>
</evidence>
<sequence>MAAAQFISLIQLRARRIAAWLRGQFQFTWLESLDSDYREWKPEGPIYERLIR</sequence>
<dbReference type="EMBL" id="CP139781">
    <property type="protein sequence ID" value="WRQ89710.1"/>
    <property type="molecule type" value="Genomic_DNA"/>
</dbReference>
<keyword evidence="2" id="KW-1185">Reference proteome</keyword>
<name>A0ABZ1CDG4_9BACT</name>
<organism evidence="1 2">
    <name type="scientific">Actomonas aquatica</name>
    <dbReference type="NCBI Taxonomy" id="2866162"/>
    <lineage>
        <taxon>Bacteria</taxon>
        <taxon>Pseudomonadati</taxon>
        <taxon>Verrucomicrobiota</taxon>
        <taxon>Opitutia</taxon>
        <taxon>Opitutales</taxon>
        <taxon>Opitutaceae</taxon>
        <taxon>Actomonas</taxon>
    </lineage>
</organism>
<reference evidence="1 2" key="1">
    <citation type="submission" date="2023-12" db="EMBL/GenBank/DDBJ databases">
        <title>Description of an unclassified Opitutus bacterium of Verrucomicrobiota.</title>
        <authorList>
            <person name="Zhang D.-F."/>
        </authorList>
    </citation>
    <scope>NUCLEOTIDE SEQUENCE [LARGE SCALE GENOMIC DNA]</scope>
    <source>
        <strain evidence="1 2">WL0086</strain>
    </source>
</reference>
<protein>
    <submittedName>
        <fullName evidence="1">Uncharacterized protein</fullName>
    </submittedName>
</protein>
<accession>A0ABZ1CDG4</accession>